<keyword evidence="2" id="KW-0378">Hydrolase</keyword>
<dbReference type="SMART" id="SM00471">
    <property type="entry name" value="HDc"/>
    <property type="match status" value="1"/>
</dbReference>
<organism evidence="2 3">
    <name type="scientific">Desulfovibrio subterraneus</name>
    <dbReference type="NCBI Taxonomy" id="2718620"/>
    <lineage>
        <taxon>Bacteria</taxon>
        <taxon>Pseudomonadati</taxon>
        <taxon>Thermodesulfobacteriota</taxon>
        <taxon>Desulfovibrionia</taxon>
        <taxon>Desulfovibrionales</taxon>
        <taxon>Desulfovibrionaceae</taxon>
        <taxon>Desulfovibrio</taxon>
    </lineage>
</organism>
<evidence type="ECO:0000313" key="3">
    <source>
        <dbReference type="Proteomes" id="UP000503840"/>
    </source>
</evidence>
<dbReference type="Gene3D" id="1.10.3210.10">
    <property type="entry name" value="Hypothetical protein af1432"/>
    <property type="match status" value="1"/>
</dbReference>
<comment type="caution">
    <text evidence="2">The sequence shown here is derived from an EMBL/GenBank/DDBJ whole genome shotgun (WGS) entry which is preliminary data.</text>
</comment>
<feature type="domain" description="HD-GYP" evidence="1">
    <location>
        <begin position="140"/>
        <end position="331"/>
    </location>
</feature>
<dbReference type="InterPro" id="IPR006675">
    <property type="entry name" value="HDIG_dom"/>
</dbReference>
<dbReference type="CDD" id="cd00077">
    <property type="entry name" value="HDc"/>
    <property type="match status" value="1"/>
</dbReference>
<evidence type="ECO:0000259" key="1">
    <source>
        <dbReference type="PROSITE" id="PS51832"/>
    </source>
</evidence>
<dbReference type="PANTHER" id="PTHR43155">
    <property type="entry name" value="CYCLIC DI-GMP PHOSPHODIESTERASE PA4108-RELATED"/>
    <property type="match status" value="1"/>
</dbReference>
<keyword evidence="3" id="KW-1185">Reference proteome</keyword>
<dbReference type="InterPro" id="IPR003607">
    <property type="entry name" value="HD/PDEase_dom"/>
</dbReference>
<evidence type="ECO:0000313" key="2">
    <source>
        <dbReference type="EMBL" id="GFM32159.1"/>
    </source>
</evidence>
<dbReference type="Pfam" id="PF13487">
    <property type="entry name" value="HD_5"/>
    <property type="match status" value="1"/>
</dbReference>
<sequence length="331" mass="37446">MSNTAEISPVESAGEYFSVSPLMIFPTTMGKFSVYLRQGGEYVLYTSADEVFTERHKRVLYDNGVREVYVQTAQRPHYSRYIEDNLGKILLDDTLPLRERAGLFYSVSSDVMADMFETRLPAGLDSNHFLRVHGLVQQALKFLCLENSLKAMAEFIAHDYKTYSHCVNVFVYTVSVLHTYGFDDETMLRCGIGAMLHDVGKTRIPRLILDKTGKLDPDERRIISRHPTLGLASCTLLPLSQEAMNIILFHHEKMNGSGYPAGLMAPEIPLPVRVVTIADIYDALTTDRPYAKARRPFEVLELMRATMSHDLDMDVFRRFIMVLSGAELVGC</sequence>
<dbReference type="PANTHER" id="PTHR43155:SF2">
    <property type="entry name" value="CYCLIC DI-GMP PHOSPHODIESTERASE PA4108"/>
    <property type="match status" value="1"/>
</dbReference>
<dbReference type="AlphaFoldDB" id="A0A7J0BEN5"/>
<dbReference type="EMBL" id="BLVO01000004">
    <property type="protein sequence ID" value="GFM32159.1"/>
    <property type="molecule type" value="Genomic_DNA"/>
</dbReference>
<dbReference type="RefSeq" id="WP_243452040.1">
    <property type="nucleotide sequence ID" value="NZ_BLVO01000004.1"/>
</dbReference>
<protein>
    <submittedName>
        <fullName evidence="2">HD family phosphohydrolase</fullName>
    </submittedName>
</protein>
<reference evidence="2 3" key="1">
    <citation type="submission" date="2020-05" db="EMBL/GenBank/DDBJ databases">
        <title>Draft genome sequence of Desulfovibrio sp. strain HN2T.</title>
        <authorList>
            <person name="Ueno A."/>
            <person name="Tamazawa S."/>
            <person name="Tamamura S."/>
            <person name="Murakami T."/>
            <person name="Kiyama T."/>
            <person name="Inomata H."/>
            <person name="Amano Y."/>
            <person name="Miyakawa K."/>
            <person name="Tamaki H."/>
            <person name="Naganuma T."/>
            <person name="Kaneko K."/>
        </authorList>
    </citation>
    <scope>NUCLEOTIDE SEQUENCE [LARGE SCALE GENOMIC DNA]</scope>
    <source>
        <strain evidence="2 3">HN2</strain>
    </source>
</reference>
<accession>A0A7J0BEN5</accession>
<dbReference type="GO" id="GO:0016787">
    <property type="term" value="F:hydrolase activity"/>
    <property type="evidence" value="ECO:0007669"/>
    <property type="project" value="UniProtKB-KW"/>
</dbReference>
<gene>
    <name evidence="2" type="ORF">DSM101010T_05240</name>
</gene>
<dbReference type="PROSITE" id="PS51832">
    <property type="entry name" value="HD_GYP"/>
    <property type="match status" value="1"/>
</dbReference>
<dbReference type="NCBIfam" id="TIGR00277">
    <property type="entry name" value="HDIG"/>
    <property type="match status" value="1"/>
</dbReference>
<dbReference type="SUPFAM" id="SSF109604">
    <property type="entry name" value="HD-domain/PDEase-like"/>
    <property type="match status" value="1"/>
</dbReference>
<proteinExistence type="predicted"/>
<dbReference type="InterPro" id="IPR037522">
    <property type="entry name" value="HD_GYP_dom"/>
</dbReference>
<dbReference type="Proteomes" id="UP000503840">
    <property type="component" value="Unassembled WGS sequence"/>
</dbReference>
<name>A0A7J0BEN5_9BACT</name>